<dbReference type="InterPro" id="IPR020846">
    <property type="entry name" value="MFS_dom"/>
</dbReference>
<sequence>MGKGQFSPTEKKPDRNGQRGKSSDSGNGSKEVNDYVPPPDGGWGWMVVFSSFLIHVIADGIVYSFGVFLMEFVDYFKAGRGAVSWIGALQPAVTFTVCFILAPLTELLVHEYSWQGAMLILGGIILNVVVCGIIFRPLESSGRSTRKDSTEAESVALLSNTDQEERELLKGGDIVTVEAVVLLSKKPLNDDSGQGDGDRNKSLTAAETFEIINSLQAMHVLPNGTAALVTKDNSENTEIVNRASSFETNVNSNSGDSEKGNNKYLLSASHCEVNADRYQNLASFASSDSALHKQTDAQSEQQASAAAPRRRRSHRHSESSHGSSANLAPLHRKDIFYSGSLQNIPMYRSQPDVYIATVAGSHGVEVKIVSEKGEKKAAGCLDLSEEFRTTMKDMLSVSLLKNPVFLMFAFSNFFTSIGFNMPFIFLPDRAKLAGIDEDKAALLLSVIGIANTAGRVIFGFLSDRPWVNRLMLYNTALTICGVATALSPVFGGDYTLMVVYAAVFGVFIGVYVSLTSVVLVDLLGLEYLTNSFGLLLLFQGAATFVGPPIAGWLCDWTGSYDISFILMGALIALSGIMLFFLPCVERYYERRIPKEIIVHDIELGKHTHTKDVVEILSIEQAPSEV</sequence>
<dbReference type="PANTHER" id="PTHR11360">
    <property type="entry name" value="MONOCARBOXYLATE TRANSPORTER"/>
    <property type="match status" value="1"/>
</dbReference>
<dbReference type="FunFam" id="1.20.1250.20:FF:000505">
    <property type="entry name" value="Predicted protein"/>
    <property type="match status" value="1"/>
</dbReference>
<keyword evidence="3" id="KW-0812">Transmembrane</keyword>
<dbReference type="GO" id="GO:0008028">
    <property type="term" value="F:monocarboxylic acid transmembrane transporter activity"/>
    <property type="evidence" value="ECO:0007669"/>
    <property type="project" value="TreeGrafter"/>
</dbReference>
<evidence type="ECO:0000259" key="4">
    <source>
        <dbReference type="PROSITE" id="PS50850"/>
    </source>
</evidence>
<name>A0A8S3YTB1_9EUPU</name>
<organism evidence="5 6">
    <name type="scientific">Candidula unifasciata</name>
    <dbReference type="NCBI Taxonomy" id="100452"/>
    <lineage>
        <taxon>Eukaryota</taxon>
        <taxon>Metazoa</taxon>
        <taxon>Spiralia</taxon>
        <taxon>Lophotrochozoa</taxon>
        <taxon>Mollusca</taxon>
        <taxon>Gastropoda</taxon>
        <taxon>Heterobranchia</taxon>
        <taxon>Euthyneura</taxon>
        <taxon>Panpulmonata</taxon>
        <taxon>Eupulmonata</taxon>
        <taxon>Stylommatophora</taxon>
        <taxon>Helicina</taxon>
        <taxon>Helicoidea</taxon>
        <taxon>Geomitridae</taxon>
        <taxon>Candidula</taxon>
    </lineage>
</organism>
<reference evidence="5" key="1">
    <citation type="submission" date="2021-04" db="EMBL/GenBank/DDBJ databases">
        <authorList>
            <consortium name="Molecular Ecology Group"/>
        </authorList>
    </citation>
    <scope>NUCLEOTIDE SEQUENCE</scope>
</reference>
<keyword evidence="3" id="KW-1133">Transmembrane helix</keyword>
<dbReference type="GO" id="GO:0016020">
    <property type="term" value="C:membrane"/>
    <property type="evidence" value="ECO:0007669"/>
    <property type="project" value="UniProtKB-SubCell"/>
</dbReference>
<feature type="compositionally biased region" description="Polar residues" evidence="2">
    <location>
        <begin position="19"/>
        <end position="30"/>
    </location>
</feature>
<dbReference type="EMBL" id="CAJHNH020000535">
    <property type="protein sequence ID" value="CAG5118330.1"/>
    <property type="molecule type" value="Genomic_DNA"/>
</dbReference>
<feature type="region of interest" description="Disordered" evidence="2">
    <location>
        <begin position="242"/>
        <end position="261"/>
    </location>
</feature>
<feature type="transmembrane region" description="Helical" evidence="3">
    <location>
        <begin position="470"/>
        <end position="491"/>
    </location>
</feature>
<proteinExistence type="predicted"/>
<evidence type="ECO:0000313" key="6">
    <source>
        <dbReference type="Proteomes" id="UP000678393"/>
    </source>
</evidence>
<evidence type="ECO:0000256" key="2">
    <source>
        <dbReference type="SAM" id="MobiDB-lite"/>
    </source>
</evidence>
<feature type="transmembrane region" description="Helical" evidence="3">
    <location>
        <begin position="562"/>
        <end position="584"/>
    </location>
</feature>
<comment type="subcellular location">
    <subcellularLocation>
        <location evidence="1">Membrane</location>
        <topology evidence="1">Multi-pass membrane protein</topology>
    </subcellularLocation>
</comment>
<feature type="transmembrane region" description="Helical" evidence="3">
    <location>
        <begin position="82"/>
        <end position="102"/>
    </location>
</feature>
<evidence type="ECO:0000256" key="3">
    <source>
        <dbReference type="SAM" id="Phobius"/>
    </source>
</evidence>
<feature type="compositionally biased region" description="Polar residues" evidence="2">
    <location>
        <begin position="242"/>
        <end position="255"/>
    </location>
</feature>
<feature type="compositionally biased region" description="Low complexity" evidence="2">
    <location>
        <begin position="297"/>
        <end position="307"/>
    </location>
</feature>
<dbReference type="SUPFAM" id="SSF103473">
    <property type="entry name" value="MFS general substrate transporter"/>
    <property type="match status" value="1"/>
</dbReference>
<feature type="region of interest" description="Disordered" evidence="2">
    <location>
        <begin position="1"/>
        <end position="33"/>
    </location>
</feature>
<dbReference type="AlphaFoldDB" id="A0A8S3YTB1"/>
<comment type="caution">
    <text evidence="5">The sequence shown here is derived from an EMBL/GenBank/DDBJ whole genome shotgun (WGS) entry which is preliminary data.</text>
</comment>
<feature type="region of interest" description="Disordered" evidence="2">
    <location>
        <begin position="289"/>
        <end position="326"/>
    </location>
</feature>
<feature type="transmembrane region" description="Helical" evidence="3">
    <location>
        <begin position="404"/>
        <end position="425"/>
    </location>
</feature>
<dbReference type="InterPro" id="IPR050327">
    <property type="entry name" value="Proton-linked_MCT"/>
</dbReference>
<dbReference type="PROSITE" id="PS50850">
    <property type="entry name" value="MFS"/>
    <property type="match status" value="1"/>
</dbReference>
<evidence type="ECO:0000313" key="5">
    <source>
        <dbReference type="EMBL" id="CAG5118330.1"/>
    </source>
</evidence>
<dbReference type="InterPro" id="IPR011701">
    <property type="entry name" value="MFS"/>
</dbReference>
<feature type="domain" description="Major facilitator superfamily (MFS) profile" evidence="4">
    <location>
        <begin position="404"/>
        <end position="625"/>
    </location>
</feature>
<feature type="transmembrane region" description="Helical" evidence="3">
    <location>
        <begin position="532"/>
        <end position="550"/>
    </location>
</feature>
<feature type="transmembrane region" description="Helical" evidence="3">
    <location>
        <begin position="440"/>
        <end position="458"/>
    </location>
</feature>
<dbReference type="OrthoDB" id="6499973at2759"/>
<keyword evidence="6" id="KW-1185">Reference proteome</keyword>
<feature type="transmembrane region" description="Helical" evidence="3">
    <location>
        <begin position="497"/>
        <end position="520"/>
    </location>
</feature>
<keyword evidence="3" id="KW-0472">Membrane</keyword>
<feature type="transmembrane region" description="Helical" evidence="3">
    <location>
        <begin position="114"/>
        <end position="135"/>
    </location>
</feature>
<dbReference type="PANTHER" id="PTHR11360:SF284">
    <property type="entry name" value="EG:103B4.3 PROTEIN-RELATED"/>
    <property type="match status" value="1"/>
</dbReference>
<gene>
    <name evidence="5" type="ORF">CUNI_LOCUS3888</name>
</gene>
<evidence type="ECO:0000256" key="1">
    <source>
        <dbReference type="ARBA" id="ARBA00004141"/>
    </source>
</evidence>
<accession>A0A8S3YTB1</accession>
<dbReference type="Gene3D" id="1.20.1250.20">
    <property type="entry name" value="MFS general substrate transporter like domains"/>
    <property type="match status" value="1"/>
</dbReference>
<dbReference type="Pfam" id="PF07690">
    <property type="entry name" value="MFS_1"/>
    <property type="match status" value="1"/>
</dbReference>
<dbReference type="Proteomes" id="UP000678393">
    <property type="component" value="Unassembled WGS sequence"/>
</dbReference>
<feature type="transmembrane region" description="Helical" evidence="3">
    <location>
        <begin position="43"/>
        <end position="70"/>
    </location>
</feature>
<dbReference type="InterPro" id="IPR036259">
    <property type="entry name" value="MFS_trans_sf"/>
</dbReference>
<dbReference type="CDD" id="cd17352">
    <property type="entry name" value="MFS_MCT_SLC16"/>
    <property type="match status" value="1"/>
</dbReference>
<protein>
    <recommendedName>
        <fullName evidence="4">Major facilitator superfamily (MFS) profile domain-containing protein</fullName>
    </recommendedName>
</protein>